<gene>
    <name evidence="2" type="ORF">SAY86_029475</name>
</gene>
<dbReference type="GO" id="GO:0015995">
    <property type="term" value="P:chlorophyll biosynthetic process"/>
    <property type="evidence" value="ECO:0007669"/>
    <property type="project" value="TreeGrafter"/>
</dbReference>
<reference evidence="2 3" key="1">
    <citation type="journal article" date="2023" name="Hortic Res">
        <title>Pangenome of water caltrop reveals structural variations and asymmetric subgenome divergence after allopolyploidization.</title>
        <authorList>
            <person name="Zhang X."/>
            <person name="Chen Y."/>
            <person name="Wang L."/>
            <person name="Yuan Y."/>
            <person name="Fang M."/>
            <person name="Shi L."/>
            <person name="Lu R."/>
            <person name="Comes H.P."/>
            <person name="Ma Y."/>
            <person name="Chen Y."/>
            <person name="Huang G."/>
            <person name="Zhou Y."/>
            <person name="Zheng Z."/>
            <person name="Qiu Y."/>
        </authorList>
    </citation>
    <scope>NUCLEOTIDE SEQUENCE [LARGE SCALE GENOMIC DNA]</scope>
    <source>
        <strain evidence="2">F231</strain>
    </source>
</reference>
<evidence type="ECO:0000313" key="3">
    <source>
        <dbReference type="Proteomes" id="UP001346149"/>
    </source>
</evidence>
<keyword evidence="3" id="KW-1185">Reference proteome</keyword>
<comment type="caution">
    <text evidence="2">The sequence shown here is derived from an EMBL/GenBank/DDBJ whole genome shotgun (WGS) entry which is preliminary data.</text>
</comment>
<dbReference type="PANTHER" id="PTHR42685:SF4">
    <property type="entry name" value="GERANYLGERANYL DIPHOSPHATE REDUCTASE, CHLOROPLASTIC"/>
    <property type="match status" value="1"/>
</dbReference>
<dbReference type="GO" id="GO:0045550">
    <property type="term" value="F:geranylgeranyl reductase activity"/>
    <property type="evidence" value="ECO:0007669"/>
    <property type="project" value="TreeGrafter"/>
</dbReference>
<dbReference type="PANTHER" id="PTHR42685">
    <property type="entry name" value="GERANYLGERANYL DIPHOSPHATE REDUCTASE"/>
    <property type="match status" value="1"/>
</dbReference>
<sequence>MTISEKILLSELTKIYKHLLANDRKGGKGTGFGSQQNPRVPTRSGRRKRAKVHFKKDHIWASKTNPNLSNRNLRVAVIGGGGFAGGLAEEMLVKGVDTFTMEQKLDNCKPCSGAIPIAWWVEFGQKKTLKVDAVTGAYGANSKVAKSINVGDYECAIAFQVRRLSDVF</sequence>
<protein>
    <submittedName>
        <fullName evidence="2">Uncharacterized protein</fullName>
    </submittedName>
</protein>
<dbReference type="EMBL" id="JAXQNO010000006">
    <property type="protein sequence ID" value="KAK4797149.1"/>
    <property type="molecule type" value="Genomic_DNA"/>
</dbReference>
<dbReference type="InterPro" id="IPR050407">
    <property type="entry name" value="Geranylgeranyl_reductase"/>
</dbReference>
<dbReference type="AlphaFoldDB" id="A0AAN7R9N6"/>
<name>A0AAN7R9N6_TRANT</name>
<dbReference type="Proteomes" id="UP001346149">
    <property type="component" value="Unassembled WGS sequence"/>
</dbReference>
<proteinExistence type="predicted"/>
<accession>A0AAN7R9N6</accession>
<evidence type="ECO:0000256" key="1">
    <source>
        <dbReference type="SAM" id="MobiDB-lite"/>
    </source>
</evidence>
<organism evidence="2 3">
    <name type="scientific">Trapa natans</name>
    <name type="common">Water chestnut</name>
    <dbReference type="NCBI Taxonomy" id="22666"/>
    <lineage>
        <taxon>Eukaryota</taxon>
        <taxon>Viridiplantae</taxon>
        <taxon>Streptophyta</taxon>
        <taxon>Embryophyta</taxon>
        <taxon>Tracheophyta</taxon>
        <taxon>Spermatophyta</taxon>
        <taxon>Magnoliopsida</taxon>
        <taxon>eudicotyledons</taxon>
        <taxon>Gunneridae</taxon>
        <taxon>Pentapetalae</taxon>
        <taxon>rosids</taxon>
        <taxon>malvids</taxon>
        <taxon>Myrtales</taxon>
        <taxon>Lythraceae</taxon>
        <taxon>Trapa</taxon>
    </lineage>
</organism>
<evidence type="ECO:0000313" key="2">
    <source>
        <dbReference type="EMBL" id="KAK4797149.1"/>
    </source>
</evidence>
<feature type="region of interest" description="Disordered" evidence="1">
    <location>
        <begin position="26"/>
        <end position="48"/>
    </location>
</feature>
<dbReference type="GO" id="GO:0009535">
    <property type="term" value="C:chloroplast thylakoid membrane"/>
    <property type="evidence" value="ECO:0007669"/>
    <property type="project" value="TreeGrafter"/>
</dbReference>